<dbReference type="AlphaFoldDB" id="A0A2N9FFU6"/>
<proteinExistence type="predicted"/>
<dbReference type="SUPFAM" id="SSF103473">
    <property type="entry name" value="MFS general substrate transporter"/>
    <property type="match status" value="1"/>
</dbReference>
<keyword evidence="4 6" id="KW-0472">Membrane</keyword>
<accession>A0A2N9FFU6</accession>
<evidence type="ECO:0000256" key="4">
    <source>
        <dbReference type="ARBA" id="ARBA00023136"/>
    </source>
</evidence>
<sequence length="448" mass="49947">MANSTHHISQSNLDEQDPTSTDQFPPPAPLNEIIERSLGAFRPAQFIQAILISLPLLFDGQQTFISVYTDAEPTWHCSTNNSTCNSSSNVCKLSKTVWAWDGHVDKTIISEWGLECESSIITGLPASSYFMGCLIGGFVLATLEMVGKQWRGRVGIGGFFCFTLGLLSLPIIAYVNRDSSWRTLYLWTSIPAILYCIIVYFFVIESPRWLFMQGRDVEAVAVLKRLGTLVNEFNSNVLFKQDTSKVGLYSSMKTLFKSRWAFRRVLAGMALGFGIGLVYFGMLLGVGNLGYNIYLSVAFNGFLDIPSYFLTFYLIERWNRKTSMLVFSIVSGLCSMLVVVVDRRKGVEIGLELASLFNVCMAFNVILIYTTELFPTSVRSSATSIVRQTIVFGAALSPLLISAGRKHKFLSYGVFGLVIMCSGFFVVFLPETRGVTLSDTMDEQRVQR</sequence>
<feature type="transmembrane region" description="Helical" evidence="6">
    <location>
        <begin position="293"/>
        <end position="315"/>
    </location>
</feature>
<evidence type="ECO:0000256" key="2">
    <source>
        <dbReference type="ARBA" id="ARBA00022692"/>
    </source>
</evidence>
<feature type="region of interest" description="Disordered" evidence="5">
    <location>
        <begin position="1"/>
        <end position="28"/>
    </location>
</feature>
<dbReference type="Pfam" id="PF00083">
    <property type="entry name" value="Sugar_tr"/>
    <property type="match status" value="1"/>
</dbReference>
<dbReference type="PANTHER" id="PTHR24064">
    <property type="entry name" value="SOLUTE CARRIER FAMILY 22 MEMBER"/>
    <property type="match status" value="1"/>
</dbReference>
<protein>
    <recommendedName>
        <fullName evidence="8">Major facilitator superfamily (MFS) profile domain-containing protein</fullName>
    </recommendedName>
</protein>
<gene>
    <name evidence="7" type="ORF">FSB_LOCUS13945</name>
</gene>
<feature type="transmembrane region" description="Helical" evidence="6">
    <location>
        <begin position="385"/>
        <end position="403"/>
    </location>
</feature>
<dbReference type="InterPro" id="IPR005828">
    <property type="entry name" value="MFS_sugar_transport-like"/>
</dbReference>
<evidence type="ECO:0000313" key="7">
    <source>
        <dbReference type="EMBL" id="SPC86063.1"/>
    </source>
</evidence>
<evidence type="ECO:0000256" key="3">
    <source>
        <dbReference type="ARBA" id="ARBA00022989"/>
    </source>
</evidence>
<dbReference type="EMBL" id="OIVN01000822">
    <property type="protein sequence ID" value="SPC86063.1"/>
    <property type="molecule type" value="Genomic_DNA"/>
</dbReference>
<feature type="transmembrane region" description="Helical" evidence="6">
    <location>
        <begin position="184"/>
        <end position="203"/>
    </location>
</feature>
<evidence type="ECO:0000256" key="5">
    <source>
        <dbReference type="SAM" id="MobiDB-lite"/>
    </source>
</evidence>
<name>A0A2N9FFU6_FAGSY</name>
<reference evidence="7" key="1">
    <citation type="submission" date="2018-02" db="EMBL/GenBank/DDBJ databases">
        <authorList>
            <person name="Cohen D.B."/>
            <person name="Kent A.D."/>
        </authorList>
    </citation>
    <scope>NUCLEOTIDE SEQUENCE</scope>
</reference>
<feature type="compositionally biased region" description="Polar residues" evidence="5">
    <location>
        <begin position="1"/>
        <end position="23"/>
    </location>
</feature>
<dbReference type="GO" id="GO:0022857">
    <property type="term" value="F:transmembrane transporter activity"/>
    <property type="evidence" value="ECO:0007669"/>
    <property type="project" value="InterPro"/>
</dbReference>
<evidence type="ECO:0000256" key="6">
    <source>
        <dbReference type="SAM" id="Phobius"/>
    </source>
</evidence>
<evidence type="ECO:0000256" key="1">
    <source>
        <dbReference type="ARBA" id="ARBA00004141"/>
    </source>
</evidence>
<feature type="transmembrane region" description="Helical" evidence="6">
    <location>
        <begin position="322"/>
        <end position="341"/>
    </location>
</feature>
<dbReference type="GO" id="GO:0016020">
    <property type="term" value="C:membrane"/>
    <property type="evidence" value="ECO:0007669"/>
    <property type="project" value="UniProtKB-SubCell"/>
</dbReference>
<feature type="transmembrane region" description="Helical" evidence="6">
    <location>
        <begin position="154"/>
        <end position="172"/>
    </location>
</feature>
<keyword evidence="2 6" id="KW-0812">Transmembrane</keyword>
<feature type="transmembrane region" description="Helical" evidence="6">
    <location>
        <begin position="265"/>
        <end position="287"/>
    </location>
</feature>
<evidence type="ECO:0008006" key="8">
    <source>
        <dbReference type="Google" id="ProtNLM"/>
    </source>
</evidence>
<feature type="transmembrane region" description="Helical" evidence="6">
    <location>
        <begin position="353"/>
        <end position="373"/>
    </location>
</feature>
<comment type="subcellular location">
    <subcellularLocation>
        <location evidence="1">Membrane</location>
        <topology evidence="1">Multi-pass membrane protein</topology>
    </subcellularLocation>
</comment>
<feature type="transmembrane region" description="Helical" evidence="6">
    <location>
        <begin position="409"/>
        <end position="429"/>
    </location>
</feature>
<dbReference type="InterPro" id="IPR036259">
    <property type="entry name" value="MFS_trans_sf"/>
</dbReference>
<feature type="transmembrane region" description="Helical" evidence="6">
    <location>
        <begin position="129"/>
        <end position="147"/>
    </location>
</feature>
<keyword evidence="3 6" id="KW-1133">Transmembrane helix</keyword>
<organism evidence="7">
    <name type="scientific">Fagus sylvatica</name>
    <name type="common">Beechnut</name>
    <dbReference type="NCBI Taxonomy" id="28930"/>
    <lineage>
        <taxon>Eukaryota</taxon>
        <taxon>Viridiplantae</taxon>
        <taxon>Streptophyta</taxon>
        <taxon>Embryophyta</taxon>
        <taxon>Tracheophyta</taxon>
        <taxon>Spermatophyta</taxon>
        <taxon>Magnoliopsida</taxon>
        <taxon>eudicotyledons</taxon>
        <taxon>Gunneridae</taxon>
        <taxon>Pentapetalae</taxon>
        <taxon>rosids</taxon>
        <taxon>fabids</taxon>
        <taxon>Fagales</taxon>
        <taxon>Fagaceae</taxon>
        <taxon>Fagus</taxon>
    </lineage>
</organism>
<dbReference type="Gene3D" id="1.20.1250.20">
    <property type="entry name" value="MFS general substrate transporter like domains"/>
    <property type="match status" value="1"/>
</dbReference>